<dbReference type="EMBL" id="FQYI01000006">
    <property type="protein sequence ID" value="SHI89897.1"/>
    <property type="molecule type" value="Genomic_DNA"/>
</dbReference>
<dbReference type="AlphaFoldDB" id="A0A1M6EWM0"/>
<dbReference type="OrthoDB" id="1151547at2"/>
<name>A0A1M6EWM0_9FLAO</name>
<organism evidence="2 3">
    <name type="scientific">Cruoricaptor ignavus</name>
    <dbReference type="NCBI Taxonomy" id="1118202"/>
    <lineage>
        <taxon>Bacteria</taxon>
        <taxon>Pseudomonadati</taxon>
        <taxon>Bacteroidota</taxon>
        <taxon>Flavobacteriia</taxon>
        <taxon>Flavobacteriales</taxon>
        <taxon>Weeksellaceae</taxon>
        <taxon>Cruoricaptor</taxon>
    </lineage>
</organism>
<feature type="compositionally biased region" description="Basic and acidic residues" evidence="1">
    <location>
        <begin position="104"/>
        <end position="117"/>
    </location>
</feature>
<evidence type="ECO:0008006" key="4">
    <source>
        <dbReference type="Google" id="ProtNLM"/>
    </source>
</evidence>
<feature type="region of interest" description="Disordered" evidence="1">
    <location>
        <begin position="104"/>
        <end position="157"/>
    </location>
</feature>
<reference evidence="2 3" key="1">
    <citation type="submission" date="2016-11" db="EMBL/GenBank/DDBJ databases">
        <authorList>
            <person name="Jaros S."/>
            <person name="Januszkiewicz K."/>
            <person name="Wedrychowicz H."/>
        </authorList>
    </citation>
    <scope>NUCLEOTIDE SEQUENCE [LARGE SCALE GENOMIC DNA]</scope>
    <source>
        <strain evidence="2 3">DSM 25479</strain>
    </source>
</reference>
<feature type="compositionally biased region" description="Polar residues" evidence="1">
    <location>
        <begin position="137"/>
        <end position="157"/>
    </location>
</feature>
<protein>
    <recommendedName>
        <fullName evidence="4">Helix-turn-helix domain-containing protein</fullName>
    </recommendedName>
</protein>
<proteinExistence type="predicted"/>
<evidence type="ECO:0000313" key="2">
    <source>
        <dbReference type="EMBL" id="SHI89897.1"/>
    </source>
</evidence>
<dbReference type="Proteomes" id="UP000184335">
    <property type="component" value="Unassembled WGS sequence"/>
</dbReference>
<evidence type="ECO:0000256" key="1">
    <source>
        <dbReference type="SAM" id="MobiDB-lite"/>
    </source>
</evidence>
<keyword evidence="3" id="KW-1185">Reference proteome</keyword>
<sequence>MYYSELIHKFWKFNEKINIGATAIAMYLYLLKLAKDANGYAVTASDVAVGRALGITRKTVKATKQKLNKLGLIEYGTKNGISGSYRIIVDYPFREAGAVCRKETERKKYSRDKKPEEETALTPYHQKQKRNDKDSNRNLNSSEGELPQTSTPNIGHQSCIPTLDEFLEYAQTLDAFVPPLHSELIQKYSFWKGNGWKNNSNRPITNWRLALKQLLPYMRENSNQELNAILPIPDIKVPEELGHN</sequence>
<dbReference type="RefSeq" id="WP_073179585.1">
    <property type="nucleotide sequence ID" value="NZ_FQYI01000006.1"/>
</dbReference>
<accession>A0A1M6EWM0</accession>
<dbReference type="STRING" id="1118202.SAMN05443429_10618"/>
<evidence type="ECO:0000313" key="3">
    <source>
        <dbReference type="Proteomes" id="UP000184335"/>
    </source>
</evidence>
<gene>
    <name evidence="2" type="ORF">SAMN05443429_10618</name>
</gene>